<dbReference type="CDD" id="cd00037">
    <property type="entry name" value="CLECT"/>
    <property type="match status" value="1"/>
</dbReference>
<dbReference type="InterPro" id="IPR050801">
    <property type="entry name" value="Ca-Dep_Lectins_ImmuneDev"/>
</dbReference>
<dbReference type="EnsemblMetazoa" id="BGLB010222-RC">
    <property type="protein sequence ID" value="BGLB010222-PC"/>
    <property type="gene ID" value="BGLB010222"/>
</dbReference>
<feature type="chain" id="PRO_5014284945" description="C-type lectin domain-containing protein" evidence="1">
    <location>
        <begin position="19"/>
        <end position="243"/>
    </location>
</feature>
<dbReference type="KEGG" id="bgt:106073377"/>
<reference evidence="3" key="1">
    <citation type="submission" date="2020-05" db="UniProtKB">
        <authorList>
            <consortium name="EnsemblMetazoa"/>
        </authorList>
    </citation>
    <scope>IDENTIFICATION</scope>
    <source>
        <strain evidence="3">BB02</strain>
    </source>
</reference>
<dbReference type="SUPFAM" id="SSF56436">
    <property type="entry name" value="C-type lectin-like"/>
    <property type="match status" value="1"/>
</dbReference>
<dbReference type="PROSITE" id="PS50041">
    <property type="entry name" value="C_TYPE_LECTIN_2"/>
    <property type="match status" value="1"/>
</dbReference>
<dbReference type="InterPro" id="IPR016187">
    <property type="entry name" value="CTDL_fold"/>
</dbReference>
<dbReference type="RefSeq" id="XP_013089363.2">
    <property type="nucleotide sequence ID" value="XM_013233909.2"/>
</dbReference>
<dbReference type="RefSeq" id="XP_013089361.2">
    <property type="nucleotide sequence ID" value="XM_013233907.2"/>
</dbReference>
<evidence type="ECO:0000256" key="1">
    <source>
        <dbReference type="SAM" id="SignalP"/>
    </source>
</evidence>
<proteinExistence type="predicted"/>
<accession>A0A2C9JYT4</accession>
<dbReference type="SMART" id="SM00034">
    <property type="entry name" value="CLECT"/>
    <property type="match status" value="1"/>
</dbReference>
<evidence type="ECO:0000313" key="4">
    <source>
        <dbReference type="Proteomes" id="UP000076420"/>
    </source>
</evidence>
<dbReference type="OrthoDB" id="6068836at2759"/>
<protein>
    <recommendedName>
        <fullName evidence="2">C-type lectin domain-containing protein</fullName>
    </recommendedName>
</protein>
<evidence type="ECO:0000259" key="2">
    <source>
        <dbReference type="PROSITE" id="PS50041"/>
    </source>
</evidence>
<evidence type="ECO:0000313" key="3">
    <source>
        <dbReference type="EnsemblMetazoa" id="BGLB010222-PC"/>
    </source>
</evidence>
<gene>
    <name evidence="3" type="primary">106073377</name>
</gene>
<dbReference type="EnsemblMetazoa" id="BGLB010222-RB">
    <property type="protein sequence ID" value="BGLB010222-PB"/>
    <property type="gene ID" value="BGLB010222"/>
</dbReference>
<keyword evidence="1" id="KW-0732">Signal</keyword>
<dbReference type="InterPro" id="IPR016186">
    <property type="entry name" value="C-type_lectin-like/link_sf"/>
</dbReference>
<dbReference type="Pfam" id="PF00059">
    <property type="entry name" value="Lectin_C"/>
    <property type="match status" value="1"/>
</dbReference>
<feature type="signal peptide" evidence="1">
    <location>
        <begin position="1"/>
        <end position="18"/>
    </location>
</feature>
<dbReference type="PANTHER" id="PTHR22801">
    <property type="entry name" value="LITHOSTATHINE"/>
    <property type="match status" value="1"/>
</dbReference>
<dbReference type="PANTHER" id="PTHR22801:SF63">
    <property type="entry name" value="C-TYPE LECTIN DOMAIN-CONTAINING PROTEIN"/>
    <property type="match status" value="1"/>
</dbReference>
<feature type="domain" description="C-type lectin" evidence="2">
    <location>
        <begin position="116"/>
        <end position="227"/>
    </location>
</feature>
<dbReference type="Gene3D" id="3.10.100.10">
    <property type="entry name" value="Mannose-Binding Protein A, subunit A"/>
    <property type="match status" value="1"/>
</dbReference>
<dbReference type="VEuPathDB" id="VectorBase:BGLB010222"/>
<dbReference type="Proteomes" id="UP000076420">
    <property type="component" value="Unassembled WGS sequence"/>
</dbReference>
<sequence>MNRLWFDVLLFLLAGCKSFTLMNFKSMTNSSYGSAQIGDPWSAVTLTSCIVNCRIRFNNCFSVVYNEIHNLCTPGGKITYNVSRGSYQVGDKFYYTDHCNATQGYKLYVYKSVVNCFHLTTNWAVYPEAKSNCSAIGGRIMQGKTRDTLDLFLSFCKNVYKTYTFLGLTDIVTEGTFVWEDGTVLDPTWKNTVFYSGEPNGGSVYPNDDCAVCGSYSGFSSVFDAGCLRVPPEEHYYICELVE</sequence>
<name>A0A2C9JYT4_BIOGL</name>
<dbReference type="InterPro" id="IPR001304">
    <property type="entry name" value="C-type_lectin-like"/>
</dbReference>
<dbReference type="VEuPathDB" id="VectorBase:BGLAX_030185"/>
<organism evidence="3 4">
    <name type="scientific">Biomphalaria glabrata</name>
    <name type="common">Bloodfluke planorb</name>
    <name type="synonym">Freshwater snail</name>
    <dbReference type="NCBI Taxonomy" id="6526"/>
    <lineage>
        <taxon>Eukaryota</taxon>
        <taxon>Metazoa</taxon>
        <taxon>Spiralia</taxon>
        <taxon>Lophotrochozoa</taxon>
        <taxon>Mollusca</taxon>
        <taxon>Gastropoda</taxon>
        <taxon>Heterobranchia</taxon>
        <taxon>Euthyneura</taxon>
        <taxon>Panpulmonata</taxon>
        <taxon>Hygrophila</taxon>
        <taxon>Lymnaeoidea</taxon>
        <taxon>Planorbidae</taxon>
        <taxon>Biomphalaria</taxon>
    </lineage>
</organism>
<dbReference type="AlphaFoldDB" id="A0A2C9JYT4"/>